<proteinExistence type="inferred from homology"/>
<keyword evidence="8 10" id="KW-0539">Nucleus</keyword>
<dbReference type="PANTHER" id="PTHR12189">
    <property type="entry name" value="MRNA GUANINE-7- METHYLTRANSFERASE"/>
    <property type="match status" value="1"/>
</dbReference>
<evidence type="ECO:0000313" key="13">
    <source>
        <dbReference type="EMBL" id="CAK9189672.1"/>
    </source>
</evidence>
<keyword evidence="5 10" id="KW-0949">S-adenosyl-L-methionine</keyword>
<dbReference type="PROSITE" id="PS51562">
    <property type="entry name" value="RNA_CAP0_MT"/>
    <property type="match status" value="1"/>
</dbReference>
<dbReference type="InterPro" id="IPR016899">
    <property type="entry name" value="mRNA_G-N7_MeTrfase_euk"/>
</dbReference>
<dbReference type="InterPro" id="IPR039753">
    <property type="entry name" value="RG7MT1"/>
</dbReference>
<dbReference type="EC" id="2.1.1.56" evidence="10"/>
<evidence type="ECO:0000256" key="4">
    <source>
        <dbReference type="ARBA" id="ARBA00022679"/>
    </source>
</evidence>
<accession>A0ABP0T835</accession>
<evidence type="ECO:0000313" key="14">
    <source>
        <dbReference type="Proteomes" id="UP001497512"/>
    </source>
</evidence>
<dbReference type="EMBL" id="OZ019893">
    <property type="protein sequence ID" value="CAK9189672.1"/>
    <property type="molecule type" value="Genomic_DNA"/>
</dbReference>
<dbReference type="CDD" id="cd02440">
    <property type="entry name" value="AdoMet_MTases"/>
    <property type="match status" value="1"/>
</dbReference>
<name>A0ABP0T835_9BRYO</name>
<gene>
    <name evidence="13" type="ORF">CSSPTR1EN2_LOCUS323</name>
</gene>
<dbReference type="Gene3D" id="3.40.50.150">
    <property type="entry name" value="Vaccinia Virus protein VP39"/>
    <property type="match status" value="1"/>
</dbReference>
<evidence type="ECO:0000259" key="12">
    <source>
        <dbReference type="PROSITE" id="PS51562"/>
    </source>
</evidence>
<reference evidence="13 14" key="1">
    <citation type="submission" date="2024-02" db="EMBL/GenBank/DDBJ databases">
        <authorList>
            <consortium name="ELIXIR-Norway"/>
            <consortium name="Elixir Norway"/>
        </authorList>
    </citation>
    <scope>NUCLEOTIDE SEQUENCE [LARGE SCALE GENOMIC DNA]</scope>
</reference>
<feature type="region of interest" description="Disordered" evidence="11">
    <location>
        <begin position="1"/>
        <end position="40"/>
    </location>
</feature>
<feature type="domain" description="MRNA cap 0 methyltransferase" evidence="12">
    <location>
        <begin position="47"/>
        <end position="326"/>
    </location>
</feature>
<evidence type="ECO:0000256" key="1">
    <source>
        <dbReference type="ARBA" id="ARBA00004123"/>
    </source>
</evidence>
<evidence type="ECO:0000256" key="8">
    <source>
        <dbReference type="ARBA" id="ARBA00023242"/>
    </source>
</evidence>
<comment type="catalytic activity">
    <reaction evidence="9">
        <text>a 5'-end (5'-triphosphoguanosine)-ribonucleoside in mRNA + S-adenosyl-L-methionine = a 5'-end (N(7)-methyl 5'-triphosphoguanosine)-ribonucleoside in mRNA + S-adenosyl-L-homocysteine</text>
        <dbReference type="Rhea" id="RHEA:67008"/>
        <dbReference type="Rhea" id="RHEA-COMP:17166"/>
        <dbReference type="Rhea" id="RHEA-COMP:17167"/>
        <dbReference type="ChEBI" id="CHEBI:57856"/>
        <dbReference type="ChEBI" id="CHEBI:59789"/>
        <dbReference type="ChEBI" id="CHEBI:156461"/>
        <dbReference type="ChEBI" id="CHEBI:167617"/>
        <dbReference type="EC" id="2.1.1.56"/>
    </reaction>
</comment>
<dbReference type="Proteomes" id="UP001497512">
    <property type="component" value="Chromosome 1"/>
</dbReference>
<evidence type="ECO:0000256" key="5">
    <source>
        <dbReference type="ARBA" id="ARBA00022691"/>
    </source>
</evidence>
<evidence type="ECO:0000256" key="2">
    <source>
        <dbReference type="ARBA" id="ARBA00022603"/>
    </source>
</evidence>
<dbReference type="InterPro" id="IPR004971">
    <property type="entry name" value="mRNA_G-N7_MeTrfase_dom"/>
</dbReference>
<keyword evidence="6 10" id="KW-0694">RNA-binding</keyword>
<organism evidence="13 14">
    <name type="scientific">Sphagnum troendelagicum</name>
    <dbReference type="NCBI Taxonomy" id="128251"/>
    <lineage>
        <taxon>Eukaryota</taxon>
        <taxon>Viridiplantae</taxon>
        <taxon>Streptophyta</taxon>
        <taxon>Embryophyta</taxon>
        <taxon>Bryophyta</taxon>
        <taxon>Sphagnophytina</taxon>
        <taxon>Sphagnopsida</taxon>
        <taxon>Sphagnales</taxon>
        <taxon>Sphagnaceae</taxon>
        <taxon>Sphagnum</taxon>
    </lineage>
</organism>
<dbReference type="PANTHER" id="PTHR12189:SF2">
    <property type="entry name" value="MRNA CAP GUANINE-N7 METHYLTRANSFERASE"/>
    <property type="match status" value="1"/>
</dbReference>
<protein>
    <recommendedName>
        <fullName evidence="10">mRNA cap guanine-N(7) methyltransferase</fullName>
        <ecNumber evidence="10">2.1.1.56</ecNumber>
    </recommendedName>
    <alternativeName>
        <fullName evidence="10">mRNA (guanine-N(7))-methyltransferase</fullName>
    </alternativeName>
    <alternativeName>
        <fullName evidence="10">mRNA cap methyltransferase</fullName>
    </alternativeName>
</protein>
<evidence type="ECO:0000256" key="9">
    <source>
        <dbReference type="ARBA" id="ARBA00044712"/>
    </source>
</evidence>
<dbReference type="SUPFAM" id="SSF53335">
    <property type="entry name" value="S-adenosyl-L-methionine-dependent methyltransferases"/>
    <property type="match status" value="1"/>
</dbReference>
<dbReference type="Pfam" id="PF03291">
    <property type="entry name" value="mRNA_G-N7_MeTrfase"/>
    <property type="match status" value="1"/>
</dbReference>
<evidence type="ECO:0000256" key="3">
    <source>
        <dbReference type="ARBA" id="ARBA00022664"/>
    </source>
</evidence>
<evidence type="ECO:0000256" key="10">
    <source>
        <dbReference type="PIRNR" id="PIRNR028762"/>
    </source>
</evidence>
<evidence type="ECO:0000256" key="6">
    <source>
        <dbReference type="ARBA" id="ARBA00022884"/>
    </source>
</evidence>
<evidence type="ECO:0000256" key="7">
    <source>
        <dbReference type="ARBA" id="ARBA00023042"/>
    </source>
</evidence>
<dbReference type="PIRSF" id="PIRSF028762">
    <property type="entry name" value="ABD1"/>
    <property type="match status" value="1"/>
</dbReference>
<comment type="similarity">
    <text evidence="10">Belongs to the class I-like SAM-binding methyltransferase superfamily. mRNA cap 0 methyltransferase family.</text>
</comment>
<keyword evidence="3 10" id="KW-0507">mRNA processing</keyword>
<dbReference type="InterPro" id="IPR029063">
    <property type="entry name" value="SAM-dependent_MTases_sf"/>
</dbReference>
<keyword evidence="2 10" id="KW-0489">Methyltransferase</keyword>
<keyword evidence="4 10" id="KW-0808">Transferase</keyword>
<evidence type="ECO:0000256" key="11">
    <source>
        <dbReference type="SAM" id="MobiDB-lite"/>
    </source>
</evidence>
<feature type="compositionally biased region" description="Basic residues" evidence="11">
    <location>
        <begin position="1"/>
        <end position="10"/>
    </location>
</feature>
<feature type="compositionally biased region" description="Basic and acidic residues" evidence="11">
    <location>
        <begin position="20"/>
        <end position="40"/>
    </location>
</feature>
<keyword evidence="7 10" id="KW-0506">mRNA capping</keyword>
<sequence>MSFSMHKRGRRDGDQDGVEGEPRNLARKVAEHYSARTNQTREEREASPIIYLKKLNNWIKSVLIQRYTKPGDAVLDLACGKGGDLIKWDKASIGYYVGIDIADGSIEDARNRYNGETDHARGRRGHKFRARLLCADCFEVDLGPALKDDAPFDVCSCQFALHYSWSTEERARRALHNVSSLLQPGGYFIGTMPDANVIVRKLRHAEGLQFGNSVYEIRFDDHFRDKRFPSSQPFGIQYEFHLQDAVDCPEWLVAFPNFQALAEEYGLELVLKKNFHDFVHEYSQVPDFADLMRKQGALGDPSTGATISDEEWDAAYIYLAFVFQKSGKSTNRRKNVPRGTHQTILPEDIGFLQ</sequence>
<keyword evidence="14" id="KW-1185">Reference proteome</keyword>
<comment type="subcellular location">
    <subcellularLocation>
        <location evidence="1 10">Nucleus</location>
    </subcellularLocation>
</comment>